<dbReference type="Gene3D" id="1.10.443.10">
    <property type="entry name" value="Intergrase catalytic core"/>
    <property type="match status" value="1"/>
</dbReference>
<feature type="region of interest" description="Disordered" evidence="6">
    <location>
        <begin position="366"/>
        <end position="443"/>
    </location>
</feature>
<evidence type="ECO:0000256" key="2">
    <source>
        <dbReference type="ARBA" id="ARBA00012502"/>
    </source>
</evidence>
<dbReference type="GO" id="GO:0008113">
    <property type="term" value="F:peptide-methionine (S)-S-oxide reductase activity"/>
    <property type="evidence" value="ECO:0007669"/>
    <property type="project" value="UniProtKB-EC"/>
</dbReference>
<keyword evidence="4" id="KW-0233">DNA recombination</keyword>
<dbReference type="Gene3D" id="3.30.1060.10">
    <property type="entry name" value="Peptide methionine sulphoxide reductase MsrA"/>
    <property type="match status" value="1"/>
</dbReference>
<keyword evidence="3" id="KW-0560">Oxidoreductase</keyword>
<organism evidence="8 9">
    <name type="scientific">Symbiodinium pilosum</name>
    <name type="common">Dinoflagellate</name>
    <dbReference type="NCBI Taxonomy" id="2952"/>
    <lineage>
        <taxon>Eukaryota</taxon>
        <taxon>Sar</taxon>
        <taxon>Alveolata</taxon>
        <taxon>Dinophyceae</taxon>
        <taxon>Suessiales</taxon>
        <taxon>Symbiodiniaceae</taxon>
        <taxon>Symbiodinium</taxon>
    </lineage>
</organism>
<gene>
    <name evidence="8" type="primary">msrA</name>
    <name evidence="8" type="ORF">SPIL2461_LOCUS9388</name>
</gene>
<evidence type="ECO:0000256" key="6">
    <source>
        <dbReference type="SAM" id="MobiDB-lite"/>
    </source>
</evidence>
<feature type="domain" description="Peptide methionine sulphoxide reductase MsrA" evidence="7">
    <location>
        <begin position="1767"/>
        <end position="1819"/>
    </location>
</feature>
<evidence type="ECO:0000256" key="4">
    <source>
        <dbReference type="ARBA" id="ARBA00023172"/>
    </source>
</evidence>
<evidence type="ECO:0000313" key="9">
    <source>
        <dbReference type="Proteomes" id="UP000649617"/>
    </source>
</evidence>
<feature type="region of interest" description="Disordered" evidence="6">
    <location>
        <begin position="1150"/>
        <end position="1292"/>
    </location>
</feature>
<evidence type="ECO:0000313" key="8">
    <source>
        <dbReference type="EMBL" id="CAE7384370.1"/>
    </source>
</evidence>
<feature type="region of interest" description="Disordered" evidence="6">
    <location>
        <begin position="1348"/>
        <end position="1381"/>
    </location>
</feature>
<name>A0A812QGL5_SYMPI</name>
<proteinExistence type="inferred from homology"/>
<dbReference type="EC" id="1.8.4.11" evidence="2"/>
<protein>
    <recommendedName>
        <fullName evidence="2">peptide-methionine (S)-S-oxide reductase</fullName>
        <ecNumber evidence="2">1.8.4.11</ecNumber>
    </recommendedName>
    <alternativeName>
        <fullName evidence="5">Peptide-methionine (S)-S-oxide reductase</fullName>
    </alternativeName>
</protein>
<comment type="similarity">
    <text evidence="1">Belongs to the MsrA Met sulfoxide reductase family.</text>
</comment>
<feature type="compositionally biased region" description="Basic and acidic residues" evidence="6">
    <location>
        <begin position="1206"/>
        <end position="1216"/>
    </location>
</feature>
<dbReference type="InterPro" id="IPR011010">
    <property type="entry name" value="DNA_brk_join_enz"/>
</dbReference>
<feature type="compositionally biased region" description="Polar residues" evidence="6">
    <location>
        <begin position="1173"/>
        <end position="1183"/>
    </location>
</feature>
<dbReference type="GO" id="GO:0015074">
    <property type="term" value="P:DNA integration"/>
    <property type="evidence" value="ECO:0007669"/>
    <property type="project" value="InterPro"/>
</dbReference>
<comment type="caution">
    <text evidence="8">The sequence shown here is derived from an EMBL/GenBank/DDBJ whole genome shotgun (WGS) entry which is preliminary data.</text>
</comment>
<feature type="compositionally biased region" description="Basic and acidic residues" evidence="6">
    <location>
        <begin position="390"/>
        <end position="399"/>
    </location>
</feature>
<accession>A0A812QGL5</accession>
<dbReference type="InterPro" id="IPR013762">
    <property type="entry name" value="Integrase-like_cat_sf"/>
</dbReference>
<sequence>MSLFPDKATAIGFSTIEEVRSFYGLADEPWRAWHDIVGNPDIRIMAALPAGAVVENCMRVVLPGNLPLSPTQAAQIGLVWRLCKRISWTKGGGDYDNWKDEDPWTSPPPAAPPSTTPALPPKGLKMSQVIDQSDESEFLVDSVATADRWYQRYVATMGAPPQEEEEASIEQLSALNRRVHTLDQAPYVDLAVWLPYGSRALRTVKFRAWIPDGQGGYFARELPGPANYQQWLAAWRVFQTASVMLDVFPLATLQLYERHIERLVKLYGSAWHLIVLADEKARGEKLARIRLKVTSDIALGKPPPDRWDATRPWIACLHLLVADTQFWDDQVRSPANAWLAQGSRGAPRGPTENFAADNINGGVLAIEPPIDSSASRRSARDRRQNKKRKWKEEKEELVKLRAAAVKNKGDGKGKDSNLKSKDQSGSDLCFSWDSGKGRRPPPAIATQRMKKTFLHLYSGAEDVLGATIKEKARAHGIEVTIEEFDRERGHDLLDPELLASLRAKAKAGTYDDGHAGSPCSTFSRLRWRPAPNMPGPVRSRDHLYGLPTNTAAQQREADRGTLMACTSVDILDLISEAGDSLNKACPTTLENPPETDHSEAASAYLLPEVSRFCSAKGAEYAGAEVPQAATLHGNGERRAGTTSKSNLEDRLRLKSILHYETCVDTDLLNSWLSKAGDPDKAVVEWLEQGAPLGANLDCGVFPDRERDTDVDEDHLEAQDYAELKNYASFRDQPEDAQEEIARLVDKGFLKRVTLEQADGTVKRIVLPRPADIHSMLTVMKAQETDLKDCYRRKGMPQDECAAADLVDAFTHFSVAEQELAQCVFSGCRLCWRGFYRDASGQPRSLLDAMSTTRSSLWWARATALGAALTWIGFELRWVQGTLCVRIPDKLRDELLQALRSWSTKGLVPVSELRSIAGKATWAAGIYPRARFAVSMLYKALSDRQQDVKSGAEKARREARRDDRPKDYLPPSVMIITDASPQGLGGLLLVRATTKEPWTPVQAFEYAIGANNADLLGFTLTWKDVVKDIRLGLTIRSDSSAALGITGKLVGDLTTQHVPGKLNKIADWLSRPQTRAANEKPAEPDNVKVVPVSRLTASDFKILGARVSHDATTAVSTAWAAILGARNWASPSGGLLRVDGAHLPMAGAATPLLRGEDGHESADGGGAGSLECGSLQSRPGGSTWKQQRPQPGGKGEPPKSGSGIALWKHEGKHDHHGTSRRPTTSSRPRPTLSAKRPAPTRSTRSRSRTPGRRGGAPRDQQAAGRRSSTAGFGEKLPYGNAEKDLCGQPGSSATRAGIGSNGLQDLAASFGWTSPTFRGFHLGDQHTHRIDKAIDKLLGKATPTFWRAPATGGTTLGPSCTPSASSTTSTETPEDDPLAPKPAGRAKLALALRVASSAFDLEQAVKVLKQGFFAETNQAPRAAREQEAERLLQAVVKCAASLKAAGYKSASTYLSVLKLLRVEKDFQDRRRKHRKCNSIPSAVQASRPTFARRKWRSPYALALNFMLRRLELEMLKAKDVQVAPDKSTVTIFIRGSKMDQEGRGVSRTLGCTCKTSKASCPVELASDLLKSTYDTWPAARDDPEAWLVRTTEGERATKATVVSSWGMAAGTAIQGHSARRSGALYYTRAGAPVPEITYLGRWRSDLVFEYAEEAWASRPCNMELSKEKKPVATKARPSQMATEPPAPVPAIEDLAMTKPKYVRSYGRSTVAHLLQDSGDATSASWRTKCGWHFARGSTHFKLLANLTADLRRCRKCRSEPIESTRQASGYKSAIWYHNEEQRKLAESKMEEIGAGPVVDVDEAKPWYDAEDYHQKYYSKANCAVM</sequence>
<dbReference type="OrthoDB" id="425769at2759"/>
<dbReference type="GO" id="GO:0006310">
    <property type="term" value="P:DNA recombination"/>
    <property type="evidence" value="ECO:0007669"/>
    <property type="project" value="UniProtKB-KW"/>
</dbReference>
<keyword evidence="9" id="KW-1185">Reference proteome</keyword>
<dbReference type="InterPro" id="IPR036509">
    <property type="entry name" value="Met_Sox_Rdtase_MsrA_sf"/>
</dbReference>
<dbReference type="InterPro" id="IPR002569">
    <property type="entry name" value="Met_Sox_Rdtase_MsrA_dom"/>
</dbReference>
<dbReference type="Pfam" id="PF01625">
    <property type="entry name" value="PMSR"/>
    <property type="match status" value="1"/>
</dbReference>
<dbReference type="Proteomes" id="UP000649617">
    <property type="component" value="Unassembled WGS sequence"/>
</dbReference>
<feature type="compositionally biased region" description="Basic and acidic residues" evidence="6">
    <location>
        <begin position="947"/>
        <end position="966"/>
    </location>
</feature>
<dbReference type="SUPFAM" id="SSF56349">
    <property type="entry name" value="DNA breaking-rejoining enzymes"/>
    <property type="match status" value="1"/>
</dbReference>
<feature type="region of interest" description="Disordered" evidence="6">
    <location>
        <begin position="96"/>
        <end position="123"/>
    </location>
</feature>
<feature type="compositionally biased region" description="Basic and acidic residues" evidence="6">
    <location>
        <begin position="407"/>
        <end position="424"/>
    </location>
</feature>
<dbReference type="GO" id="GO:0003677">
    <property type="term" value="F:DNA binding"/>
    <property type="evidence" value="ECO:0007669"/>
    <property type="project" value="InterPro"/>
</dbReference>
<dbReference type="SUPFAM" id="SSF55068">
    <property type="entry name" value="Peptide methionine sulfoxide reductase"/>
    <property type="match status" value="1"/>
</dbReference>
<feature type="region of interest" description="Disordered" evidence="6">
    <location>
        <begin position="947"/>
        <end position="967"/>
    </location>
</feature>
<feature type="compositionally biased region" description="Pro residues" evidence="6">
    <location>
        <begin position="105"/>
        <end position="120"/>
    </location>
</feature>
<reference evidence="8" key="1">
    <citation type="submission" date="2021-02" db="EMBL/GenBank/DDBJ databases">
        <authorList>
            <person name="Dougan E. K."/>
            <person name="Rhodes N."/>
            <person name="Thang M."/>
            <person name="Chan C."/>
        </authorList>
    </citation>
    <scope>NUCLEOTIDE SEQUENCE</scope>
</reference>
<feature type="compositionally biased region" description="Low complexity" evidence="6">
    <location>
        <begin position="1219"/>
        <end position="1241"/>
    </location>
</feature>
<feature type="compositionally biased region" description="Basic residues" evidence="6">
    <location>
        <begin position="377"/>
        <end position="389"/>
    </location>
</feature>
<dbReference type="EMBL" id="CAJNIZ010016335">
    <property type="protein sequence ID" value="CAE7384370.1"/>
    <property type="molecule type" value="Genomic_DNA"/>
</dbReference>
<evidence type="ECO:0000259" key="7">
    <source>
        <dbReference type="Pfam" id="PF01625"/>
    </source>
</evidence>
<feature type="compositionally biased region" description="Low complexity" evidence="6">
    <location>
        <begin position="1357"/>
        <end position="1370"/>
    </location>
</feature>
<evidence type="ECO:0000256" key="5">
    <source>
        <dbReference type="ARBA" id="ARBA00030643"/>
    </source>
</evidence>
<evidence type="ECO:0000256" key="3">
    <source>
        <dbReference type="ARBA" id="ARBA00023002"/>
    </source>
</evidence>
<evidence type="ECO:0000256" key="1">
    <source>
        <dbReference type="ARBA" id="ARBA00005591"/>
    </source>
</evidence>